<evidence type="ECO:0000256" key="2">
    <source>
        <dbReference type="SAM" id="SignalP"/>
    </source>
</evidence>
<evidence type="ECO:0000256" key="1">
    <source>
        <dbReference type="ARBA" id="ARBA00023157"/>
    </source>
</evidence>
<sequence length="293" mass="31958">MSHVYCVIILMLTKCVLATPPRETSPACLTGGINFDSRPNQIGDPAIVSCLSRGGDPFPSLTWRRNGVVVASQYTEDSRLKTAQSDISWELTSEDDNAMYECTLTHPELTQPRSCSLQQAIRVRYSPIVTVNPPSLVIATGNMAVFICYAHGSPSLSFLQQWNFDGSLTVPDSDRYSSSTMTDGGILLQIKNIMESDYAVEITCKAVNTKGTTRTQVLILPPPPPSPSTITTTPQKTTTTLLHHVTITTKPEETEGTHVNTGYSTACFTSIMNSIVLFTSCFTATTHTAFYTL</sequence>
<keyword evidence="4" id="KW-1185">Reference proteome</keyword>
<feature type="chain" id="PRO_5047039744" evidence="2">
    <location>
        <begin position="19"/>
        <end position="293"/>
    </location>
</feature>
<dbReference type="SUPFAM" id="SSF48726">
    <property type="entry name" value="Immunoglobulin"/>
    <property type="match status" value="2"/>
</dbReference>
<proteinExistence type="predicted"/>
<dbReference type="InterPro" id="IPR013162">
    <property type="entry name" value="CD80_C2-set"/>
</dbReference>
<evidence type="ECO:0000313" key="5">
    <source>
        <dbReference type="RefSeq" id="XP_006824554.1"/>
    </source>
</evidence>
<dbReference type="InterPro" id="IPR036179">
    <property type="entry name" value="Ig-like_dom_sf"/>
</dbReference>
<gene>
    <name evidence="5" type="primary">LOC102808483</name>
</gene>
<accession>A0ABM0MX13</accession>
<feature type="domain" description="Ig-like" evidence="3">
    <location>
        <begin position="20"/>
        <end position="118"/>
    </location>
</feature>
<evidence type="ECO:0000259" key="3">
    <source>
        <dbReference type="PROSITE" id="PS50835"/>
    </source>
</evidence>
<feature type="domain" description="Ig-like" evidence="3">
    <location>
        <begin position="127"/>
        <end position="220"/>
    </location>
</feature>
<protein>
    <submittedName>
        <fullName evidence="5">Cell adhesion molecule 2-like</fullName>
    </submittedName>
</protein>
<dbReference type="Gene3D" id="2.60.40.10">
    <property type="entry name" value="Immunoglobulins"/>
    <property type="match status" value="2"/>
</dbReference>
<keyword evidence="1" id="KW-1015">Disulfide bond</keyword>
<reference evidence="5" key="1">
    <citation type="submission" date="2025-08" db="UniProtKB">
        <authorList>
            <consortium name="RefSeq"/>
        </authorList>
    </citation>
    <scope>IDENTIFICATION</scope>
    <source>
        <tissue evidence="5">Testes</tissue>
    </source>
</reference>
<keyword evidence="2" id="KW-0732">Signal</keyword>
<feature type="signal peptide" evidence="2">
    <location>
        <begin position="1"/>
        <end position="18"/>
    </location>
</feature>
<dbReference type="Pfam" id="PF08205">
    <property type="entry name" value="C2-set_2"/>
    <property type="match status" value="1"/>
</dbReference>
<dbReference type="InterPro" id="IPR007110">
    <property type="entry name" value="Ig-like_dom"/>
</dbReference>
<name>A0ABM0MX13_SACKO</name>
<dbReference type="PANTHER" id="PTHR45889">
    <property type="entry name" value="IG-LIKE DOMAIN-CONTAINING PROTEIN"/>
    <property type="match status" value="1"/>
</dbReference>
<organism evidence="4 5">
    <name type="scientific">Saccoglossus kowalevskii</name>
    <name type="common">Acorn worm</name>
    <dbReference type="NCBI Taxonomy" id="10224"/>
    <lineage>
        <taxon>Eukaryota</taxon>
        <taxon>Metazoa</taxon>
        <taxon>Hemichordata</taxon>
        <taxon>Enteropneusta</taxon>
        <taxon>Harrimaniidae</taxon>
        <taxon>Saccoglossus</taxon>
    </lineage>
</organism>
<dbReference type="GeneID" id="102808483"/>
<dbReference type="PANTHER" id="PTHR45889:SF8">
    <property type="entry name" value="IG-LIKE DOMAIN-CONTAINING PROTEIN"/>
    <property type="match status" value="1"/>
</dbReference>
<dbReference type="RefSeq" id="XP_006824554.1">
    <property type="nucleotide sequence ID" value="XM_006824491.1"/>
</dbReference>
<evidence type="ECO:0000313" key="4">
    <source>
        <dbReference type="Proteomes" id="UP000694865"/>
    </source>
</evidence>
<dbReference type="InterPro" id="IPR013783">
    <property type="entry name" value="Ig-like_fold"/>
</dbReference>
<dbReference type="PROSITE" id="PS50835">
    <property type="entry name" value="IG_LIKE"/>
    <property type="match status" value="2"/>
</dbReference>
<dbReference type="Proteomes" id="UP000694865">
    <property type="component" value="Unplaced"/>
</dbReference>